<feature type="region of interest" description="Disordered" evidence="3">
    <location>
        <begin position="824"/>
        <end position="858"/>
    </location>
</feature>
<dbReference type="EMBL" id="WJBH02000005">
    <property type="protein sequence ID" value="KAI9558658.1"/>
    <property type="molecule type" value="Genomic_DNA"/>
</dbReference>
<comment type="caution">
    <text evidence="5">The sequence shown here is derived from an EMBL/GenBank/DDBJ whole genome shotgun (WGS) entry which is preliminary data.</text>
</comment>
<dbReference type="PROSITE" id="PS51155">
    <property type="entry name" value="CHIT_BIND_RR_2"/>
    <property type="match status" value="2"/>
</dbReference>
<keyword evidence="4" id="KW-0732">Signal</keyword>
<feature type="compositionally biased region" description="Low complexity" evidence="3">
    <location>
        <begin position="836"/>
        <end position="845"/>
    </location>
</feature>
<dbReference type="PROSITE" id="PS00233">
    <property type="entry name" value="CHIT_BIND_RR_1"/>
    <property type="match status" value="2"/>
</dbReference>
<protein>
    <recommendedName>
        <fullName evidence="7">Cuticle protein</fullName>
    </recommendedName>
</protein>
<organism evidence="5 6">
    <name type="scientific">Daphnia sinensis</name>
    <dbReference type="NCBI Taxonomy" id="1820382"/>
    <lineage>
        <taxon>Eukaryota</taxon>
        <taxon>Metazoa</taxon>
        <taxon>Ecdysozoa</taxon>
        <taxon>Arthropoda</taxon>
        <taxon>Crustacea</taxon>
        <taxon>Branchiopoda</taxon>
        <taxon>Diplostraca</taxon>
        <taxon>Cladocera</taxon>
        <taxon>Anomopoda</taxon>
        <taxon>Daphniidae</taxon>
        <taxon>Daphnia</taxon>
        <taxon>Daphnia similis group</taxon>
    </lineage>
</organism>
<dbReference type="GO" id="GO:0005615">
    <property type="term" value="C:extracellular space"/>
    <property type="evidence" value="ECO:0007669"/>
    <property type="project" value="TreeGrafter"/>
</dbReference>
<feature type="signal peptide" evidence="4">
    <location>
        <begin position="1"/>
        <end position="15"/>
    </location>
</feature>
<evidence type="ECO:0000313" key="6">
    <source>
        <dbReference type="Proteomes" id="UP000820818"/>
    </source>
</evidence>
<evidence type="ECO:0000256" key="1">
    <source>
        <dbReference type="ARBA" id="ARBA00022460"/>
    </source>
</evidence>
<name>A0AAD5PUN4_9CRUS</name>
<feature type="region of interest" description="Disordered" evidence="3">
    <location>
        <begin position="261"/>
        <end position="307"/>
    </location>
</feature>
<feature type="compositionally biased region" description="Low complexity" evidence="3">
    <location>
        <begin position="992"/>
        <end position="1021"/>
    </location>
</feature>
<accession>A0AAD5PUN4</accession>
<evidence type="ECO:0000256" key="4">
    <source>
        <dbReference type="SAM" id="SignalP"/>
    </source>
</evidence>
<dbReference type="Proteomes" id="UP000820818">
    <property type="component" value="Linkage Group LG5"/>
</dbReference>
<keyword evidence="1 2" id="KW-0193">Cuticle</keyword>
<dbReference type="GO" id="GO:0031012">
    <property type="term" value="C:extracellular matrix"/>
    <property type="evidence" value="ECO:0007669"/>
    <property type="project" value="TreeGrafter"/>
</dbReference>
<feature type="region of interest" description="Disordered" evidence="3">
    <location>
        <begin position="406"/>
        <end position="430"/>
    </location>
</feature>
<feature type="region of interest" description="Disordered" evidence="3">
    <location>
        <begin position="948"/>
        <end position="1021"/>
    </location>
</feature>
<gene>
    <name evidence="5" type="ORF">GHT06_015447</name>
</gene>
<evidence type="ECO:0000313" key="5">
    <source>
        <dbReference type="EMBL" id="KAI9558658.1"/>
    </source>
</evidence>
<evidence type="ECO:0000256" key="3">
    <source>
        <dbReference type="SAM" id="MobiDB-lite"/>
    </source>
</evidence>
<feature type="compositionally biased region" description="Low complexity" evidence="3">
    <location>
        <begin position="406"/>
        <end position="427"/>
    </location>
</feature>
<feature type="region of interest" description="Disordered" evidence="3">
    <location>
        <begin position="174"/>
        <end position="197"/>
    </location>
</feature>
<feature type="compositionally biased region" description="Polar residues" evidence="3">
    <location>
        <begin position="613"/>
        <end position="636"/>
    </location>
</feature>
<dbReference type="Pfam" id="PF00379">
    <property type="entry name" value="Chitin_bind_4"/>
    <property type="match status" value="2"/>
</dbReference>
<evidence type="ECO:0000256" key="2">
    <source>
        <dbReference type="PROSITE-ProRule" id="PRU00497"/>
    </source>
</evidence>
<dbReference type="InterPro" id="IPR000618">
    <property type="entry name" value="Insect_cuticle"/>
</dbReference>
<feature type="compositionally biased region" description="Polar residues" evidence="3">
    <location>
        <begin position="663"/>
        <end position="692"/>
    </location>
</feature>
<feature type="compositionally biased region" description="Low complexity" evidence="3">
    <location>
        <begin position="265"/>
        <end position="280"/>
    </location>
</feature>
<dbReference type="AlphaFoldDB" id="A0AAD5PUN4"/>
<sequence>MKFIVLATLIAAALAAELPAYPQPSYPAPAAAGYAKAEEYPPMPYSFDWAVKDDESKNDYGHKETSDGKVVTGSYRVALPDGRTQIVTYKADENGYVADVKYEGEAQYPAPEYKPADKPSISSFSEAFDSSTSNNMNKYIILAALVAVAMAKPQGYGAAAGQQQQAYGGQAGQQQKPAYGAQSGGAQQQQGYGAQVSASNGAGQGYGAQNGGAQQQQGYGSQVSAGAGAGQNYGAQSGVAQQQQGFGVQAFASAGAGQGYGAQNGGAQQQQGYGASNSQQKPTNTYNSNGNGNRPSASASSYEQEQPPMPYEFAWAVKDEPTKNDYAHEAKSDGKVVIGSYRVLLPDGRTQIVSYRADENGYVADVKYEGEAQFPAPSNGNGNYGNGNGAGSNSYGSGSNGNANGSNGYGNGNARPNGNGNSYGNGNKPSTSHSCSLLPVLRRPSTIMKETPIVFNAASIVLFAISILNLPCVIVSSRRVASSRQSSAGYLDPYKFAYAIKTPLPFHADFGQTPVEGASSNVHSKRERLSSKARSISAGQWSIDDDALLALSASIDESTFGERIVPRGSAGRQHQLTFQPSQQLIVTSSPSIKKENRSEVNKKEILEFFASVSDSQPVSGNKPSPQSEETARSTEPSPVEFQEQFKDTNNNEGFSKSNDDLPSVTSLIDSQKNNNDGFQIESSDFGSHGRSNPSDWSGSYFPAFGPNSAVPDIFRDTVIPSVETELAGREVGSPGSVSSSIDALYAKYSPFPLQESFRLTDFSTQLTPIENTAERPFTLKAHDVETFNPPLSKEITPHVKAVSAEPPAFVPSTPFKANDFLPSRYPELRPPGRTATPTPVVTSSTESIKPFQQPRFPEPNNKTVYFGGHPNEPPTHLQKNIVSFIKSRAVPEKVLSPPNLHASDSAFFPGNFIKSFPFKTRHSNAEVGSPKQKSTATPVSKVNVQTVRSPPSNVVNLGPAPPKAFTSSRPKQNSLVTPNNVKPPAVVNTVASTARPPSSTSPIPTTETKVSSTPKPLSTTKPTRFVASPLLSYTKPIPAINTLELARPVRVAHHFSPQIRPQAHAFQTVRSPVQQAQRGAFSGWTGTNSFTPSRPYSFITSNPFAPAKNPPIPISPQIRQVLPSLTKNPAAVPVLAPLPVYLQPSSVTLPQRPSSKTFNLPNIEKPVYYHAFVSYG</sequence>
<feature type="compositionally biased region" description="Polar residues" evidence="3">
    <location>
        <begin position="965"/>
        <end position="980"/>
    </location>
</feature>
<feature type="chain" id="PRO_5042226242" description="Cuticle protein" evidence="4">
    <location>
        <begin position="16"/>
        <end position="1176"/>
    </location>
</feature>
<reference evidence="5 6" key="1">
    <citation type="submission" date="2022-05" db="EMBL/GenBank/DDBJ databases">
        <title>A multi-omics perspective on studying reproductive biology in Daphnia sinensis.</title>
        <authorList>
            <person name="Jia J."/>
        </authorList>
    </citation>
    <scope>NUCLEOTIDE SEQUENCE [LARGE SCALE GENOMIC DNA]</scope>
    <source>
        <strain evidence="5 6">WSL</strain>
    </source>
</reference>
<keyword evidence="6" id="KW-1185">Reference proteome</keyword>
<proteinExistence type="predicted"/>
<feature type="compositionally biased region" description="Polar residues" evidence="3">
    <location>
        <begin position="647"/>
        <end position="656"/>
    </location>
</feature>
<dbReference type="PANTHER" id="PTHR12236">
    <property type="entry name" value="STRUCTURAL CONTITUENT OF CUTICLE"/>
    <property type="match status" value="1"/>
</dbReference>
<dbReference type="PANTHER" id="PTHR12236:SF79">
    <property type="entry name" value="CUTICULAR PROTEIN 50CB-RELATED"/>
    <property type="match status" value="1"/>
</dbReference>
<dbReference type="InterPro" id="IPR031311">
    <property type="entry name" value="CHIT_BIND_RR_consensus"/>
</dbReference>
<dbReference type="GO" id="GO:0042302">
    <property type="term" value="F:structural constituent of cuticle"/>
    <property type="evidence" value="ECO:0007669"/>
    <property type="project" value="UniProtKB-UniRule"/>
</dbReference>
<feature type="compositionally biased region" description="Polar residues" evidence="3">
    <location>
        <begin position="281"/>
        <end position="304"/>
    </location>
</feature>
<dbReference type="InterPro" id="IPR051217">
    <property type="entry name" value="Insect_Cuticle_Struc_Prot"/>
</dbReference>
<feature type="region of interest" description="Disordered" evidence="3">
    <location>
        <begin position="613"/>
        <end position="692"/>
    </location>
</feature>
<evidence type="ECO:0008006" key="7">
    <source>
        <dbReference type="Google" id="ProtNLM"/>
    </source>
</evidence>